<organism evidence="1 2">
    <name type="scientific">Bacteroides caccae</name>
    <dbReference type="NCBI Taxonomy" id="47678"/>
    <lineage>
        <taxon>Bacteria</taxon>
        <taxon>Pseudomonadati</taxon>
        <taxon>Bacteroidota</taxon>
        <taxon>Bacteroidia</taxon>
        <taxon>Bacteroidales</taxon>
        <taxon>Bacteroidaceae</taxon>
        <taxon>Bacteroides</taxon>
    </lineage>
</organism>
<accession>A0A174RGI0</accession>
<evidence type="ECO:0000313" key="2">
    <source>
        <dbReference type="Proteomes" id="UP000095657"/>
    </source>
</evidence>
<reference evidence="1 2" key="1">
    <citation type="submission" date="2015-09" db="EMBL/GenBank/DDBJ databases">
        <authorList>
            <consortium name="Pathogen Informatics"/>
        </authorList>
    </citation>
    <scope>NUCLEOTIDE SEQUENCE [LARGE SCALE GENOMIC DNA]</scope>
    <source>
        <strain evidence="1 2">2789STDY5834880</strain>
    </source>
</reference>
<dbReference type="AlphaFoldDB" id="A0A174RGI0"/>
<proteinExistence type="predicted"/>
<dbReference type="STRING" id="47678.ERS852494_03178"/>
<gene>
    <name evidence="1" type="ORF">ERS852494_03178</name>
</gene>
<name>A0A174RGI0_9BACE</name>
<dbReference type="EMBL" id="CZAI01000007">
    <property type="protein sequence ID" value="CUP82070.1"/>
    <property type="molecule type" value="Genomic_DNA"/>
</dbReference>
<dbReference type="Proteomes" id="UP000095657">
    <property type="component" value="Unassembled WGS sequence"/>
</dbReference>
<sequence length="70" mass="8058">MEKQNNIVLAPCATQVTELYNLWRENHTGRLTDFYKFMVNPSAARDRFISSLEAQHELIGSFIVTKTAIQ</sequence>
<dbReference type="RefSeq" id="WP_055172961.1">
    <property type="nucleotide sequence ID" value="NZ_CZAI01000007.1"/>
</dbReference>
<protein>
    <submittedName>
        <fullName evidence="1">Uncharacterized protein</fullName>
    </submittedName>
</protein>
<evidence type="ECO:0000313" key="1">
    <source>
        <dbReference type="EMBL" id="CUP82070.1"/>
    </source>
</evidence>